<organism evidence="1 2">
    <name type="scientific">Amanita muscaria (strain Koide BX008)</name>
    <dbReference type="NCBI Taxonomy" id="946122"/>
    <lineage>
        <taxon>Eukaryota</taxon>
        <taxon>Fungi</taxon>
        <taxon>Dikarya</taxon>
        <taxon>Basidiomycota</taxon>
        <taxon>Agaricomycotina</taxon>
        <taxon>Agaricomycetes</taxon>
        <taxon>Agaricomycetidae</taxon>
        <taxon>Agaricales</taxon>
        <taxon>Pluteineae</taxon>
        <taxon>Amanitaceae</taxon>
        <taxon>Amanita</taxon>
    </lineage>
</organism>
<dbReference type="EMBL" id="KN818359">
    <property type="protein sequence ID" value="KIL57728.1"/>
    <property type="molecule type" value="Genomic_DNA"/>
</dbReference>
<gene>
    <name evidence="1" type="ORF">M378DRAFT_171410</name>
</gene>
<dbReference type="HOGENOM" id="CLU_2960231_0_0_1"/>
<keyword evidence="2" id="KW-1185">Reference proteome</keyword>
<sequence>MAVTSIQLGWNAAQSAARTECQTLISADGRRVPSLSMHNTVHHASHYLQVYFMLHMLRL</sequence>
<accession>A0A0C2WN94</accession>
<name>A0A0C2WN94_AMAMK</name>
<evidence type="ECO:0000313" key="2">
    <source>
        <dbReference type="Proteomes" id="UP000054549"/>
    </source>
</evidence>
<dbReference type="InParanoid" id="A0A0C2WN94"/>
<proteinExistence type="predicted"/>
<dbReference type="AlphaFoldDB" id="A0A0C2WN94"/>
<reference evidence="1 2" key="1">
    <citation type="submission" date="2014-04" db="EMBL/GenBank/DDBJ databases">
        <title>Evolutionary Origins and Diversification of the Mycorrhizal Mutualists.</title>
        <authorList>
            <consortium name="DOE Joint Genome Institute"/>
            <consortium name="Mycorrhizal Genomics Consortium"/>
            <person name="Kohler A."/>
            <person name="Kuo A."/>
            <person name="Nagy L.G."/>
            <person name="Floudas D."/>
            <person name="Copeland A."/>
            <person name="Barry K.W."/>
            <person name="Cichocki N."/>
            <person name="Veneault-Fourrey C."/>
            <person name="LaButti K."/>
            <person name="Lindquist E.A."/>
            <person name="Lipzen A."/>
            <person name="Lundell T."/>
            <person name="Morin E."/>
            <person name="Murat C."/>
            <person name="Riley R."/>
            <person name="Ohm R."/>
            <person name="Sun H."/>
            <person name="Tunlid A."/>
            <person name="Henrissat B."/>
            <person name="Grigoriev I.V."/>
            <person name="Hibbett D.S."/>
            <person name="Martin F."/>
        </authorList>
    </citation>
    <scope>NUCLEOTIDE SEQUENCE [LARGE SCALE GENOMIC DNA]</scope>
    <source>
        <strain evidence="1 2">Koide BX008</strain>
    </source>
</reference>
<evidence type="ECO:0000313" key="1">
    <source>
        <dbReference type="EMBL" id="KIL57728.1"/>
    </source>
</evidence>
<protein>
    <submittedName>
        <fullName evidence="1">Uncharacterized protein</fullName>
    </submittedName>
</protein>
<dbReference type="Proteomes" id="UP000054549">
    <property type="component" value="Unassembled WGS sequence"/>
</dbReference>